<accession>A0A3B0T4A5</accession>
<dbReference type="SUPFAM" id="SSF81799">
    <property type="entry name" value="Putative methyltransferase TM0872, insert domain"/>
    <property type="match status" value="1"/>
</dbReference>
<evidence type="ECO:0000256" key="4">
    <source>
        <dbReference type="ARBA" id="ARBA00022691"/>
    </source>
</evidence>
<proteinExistence type="inferred from homology"/>
<dbReference type="FunFam" id="1.10.150.170:FF:000003">
    <property type="entry name" value="Ribosomal RNA small subunit methyltransferase H"/>
    <property type="match status" value="1"/>
</dbReference>
<dbReference type="PANTHER" id="PTHR11265">
    <property type="entry name" value="S-ADENOSYL-METHYLTRANSFERASE MRAW"/>
    <property type="match status" value="1"/>
</dbReference>
<dbReference type="EC" id="2.1.1.199" evidence="5"/>
<name>A0A3B0T4A5_9ZZZZ</name>
<dbReference type="GO" id="GO:0005737">
    <property type="term" value="C:cytoplasm"/>
    <property type="evidence" value="ECO:0007669"/>
    <property type="project" value="TreeGrafter"/>
</dbReference>
<dbReference type="InterPro" id="IPR029063">
    <property type="entry name" value="SAM-dependent_MTases_sf"/>
</dbReference>
<reference evidence="5" key="1">
    <citation type="submission" date="2018-06" db="EMBL/GenBank/DDBJ databases">
        <authorList>
            <person name="Zhirakovskaya E."/>
        </authorList>
    </citation>
    <scope>NUCLEOTIDE SEQUENCE</scope>
</reference>
<keyword evidence="3 5" id="KW-0808">Transferase</keyword>
<sequence>MEHRYDHKPVMLFEVLKYLDLKTSGIYVDGTLGLAGHSQEILRKIDRTGQVIGFDQDQESLKKAQDILKSFSAQCSFVHSNFCHIPDFLKKQKIHGVDGILLDLGVSSVQLDDSQRGFSFREDGPLDMRMDQSGPSSAFDLVNGLSESELSEIFKEYGQERWHRRIAKHIVFSRQNSPIETTGVLSDVILQAIPKGVRRQKIHPATRTFQAIRIVVNQELSVLEKILEDGIECLLPKGRFVVISFHSLEDRIVKKVFKEKAKLGLVKLIEKKPVHPSEEEVNNNSRARSACLRVVERI</sequence>
<dbReference type="AlphaFoldDB" id="A0A3B0T4A5"/>
<protein>
    <submittedName>
        <fullName evidence="5">16S rRNA (Cytosine(1402)-N(4))-methyltransferase</fullName>
        <ecNumber evidence="5">2.1.1.199</ecNumber>
    </submittedName>
</protein>
<keyword evidence="4" id="KW-0949">S-adenosyl-L-methionine</keyword>
<evidence type="ECO:0000256" key="3">
    <source>
        <dbReference type="ARBA" id="ARBA00022679"/>
    </source>
</evidence>
<keyword evidence="2 5" id="KW-0489">Methyltransferase</keyword>
<dbReference type="PIRSF" id="PIRSF004486">
    <property type="entry name" value="MraW"/>
    <property type="match status" value="1"/>
</dbReference>
<gene>
    <name evidence="5" type="ORF">MNBD_BACTEROID05-860</name>
</gene>
<dbReference type="GO" id="GO:0070475">
    <property type="term" value="P:rRNA base methylation"/>
    <property type="evidence" value="ECO:0007669"/>
    <property type="project" value="TreeGrafter"/>
</dbReference>
<evidence type="ECO:0000313" key="5">
    <source>
        <dbReference type="EMBL" id="VAW13165.1"/>
    </source>
</evidence>
<dbReference type="Gene3D" id="3.40.50.150">
    <property type="entry name" value="Vaccinia Virus protein VP39"/>
    <property type="match status" value="1"/>
</dbReference>
<dbReference type="Gene3D" id="1.10.150.170">
    <property type="entry name" value="Putative methyltransferase TM0872, insert domain"/>
    <property type="match status" value="1"/>
</dbReference>
<dbReference type="InterPro" id="IPR002903">
    <property type="entry name" value="RsmH"/>
</dbReference>
<organism evidence="5">
    <name type="scientific">hydrothermal vent metagenome</name>
    <dbReference type="NCBI Taxonomy" id="652676"/>
    <lineage>
        <taxon>unclassified sequences</taxon>
        <taxon>metagenomes</taxon>
        <taxon>ecological metagenomes</taxon>
    </lineage>
</organism>
<dbReference type="GO" id="GO:0071424">
    <property type="term" value="F:rRNA (cytosine-N4-)-methyltransferase activity"/>
    <property type="evidence" value="ECO:0007669"/>
    <property type="project" value="TreeGrafter"/>
</dbReference>
<dbReference type="PANTHER" id="PTHR11265:SF0">
    <property type="entry name" value="12S RRNA N4-METHYLCYTIDINE METHYLTRANSFERASE"/>
    <property type="match status" value="1"/>
</dbReference>
<evidence type="ECO:0000256" key="1">
    <source>
        <dbReference type="ARBA" id="ARBA00010396"/>
    </source>
</evidence>
<dbReference type="SUPFAM" id="SSF53335">
    <property type="entry name" value="S-adenosyl-L-methionine-dependent methyltransferases"/>
    <property type="match status" value="1"/>
</dbReference>
<dbReference type="Pfam" id="PF01795">
    <property type="entry name" value="Methyltransf_5"/>
    <property type="match status" value="1"/>
</dbReference>
<dbReference type="NCBIfam" id="TIGR00006">
    <property type="entry name" value="16S rRNA (cytosine(1402)-N(4))-methyltransferase RsmH"/>
    <property type="match status" value="1"/>
</dbReference>
<evidence type="ECO:0000256" key="2">
    <source>
        <dbReference type="ARBA" id="ARBA00022603"/>
    </source>
</evidence>
<comment type="similarity">
    <text evidence="1">Belongs to the methyltransferase superfamily. RsmH family.</text>
</comment>
<dbReference type="HAMAP" id="MF_01007">
    <property type="entry name" value="16SrRNA_methyltr_H"/>
    <property type="match status" value="1"/>
</dbReference>
<dbReference type="InterPro" id="IPR023397">
    <property type="entry name" value="SAM-dep_MeTrfase_MraW_recog"/>
</dbReference>
<dbReference type="EMBL" id="UOEN01000152">
    <property type="protein sequence ID" value="VAW13165.1"/>
    <property type="molecule type" value="Genomic_DNA"/>
</dbReference>